<keyword evidence="3" id="KW-0221">Differentiation</keyword>
<evidence type="ECO:0000256" key="1">
    <source>
        <dbReference type="ARBA" id="ARBA00005416"/>
    </source>
</evidence>
<keyword evidence="6" id="KW-0472">Membrane</keyword>
<evidence type="ECO:0000313" key="8">
    <source>
        <dbReference type="Proteomes" id="UP001374535"/>
    </source>
</evidence>
<evidence type="ECO:0000256" key="4">
    <source>
        <dbReference type="ARBA" id="ARBA00023278"/>
    </source>
</evidence>
<evidence type="ECO:0000256" key="5">
    <source>
        <dbReference type="SAM" id="MobiDB-lite"/>
    </source>
</evidence>
<dbReference type="InterPro" id="IPR039618">
    <property type="entry name" value="CLE9-13"/>
</dbReference>
<dbReference type="EMBL" id="CP144696">
    <property type="protein sequence ID" value="WVZ12883.1"/>
    <property type="molecule type" value="Genomic_DNA"/>
</dbReference>
<sequence>MPSFRSSISYACLPSSSCQTFKTHLLHLLPKTSLHAIIPISFYFIMALIIRLTFILSLFLFSLLFHRSFLFNSNTHYQLHPNRKILATPPTPFDFTPFLHNHHHYHHHRRHRHRTHLPDPNQPQIDPRYGVDKRLVPTGPNPLHH</sequence>
<dbReference type="GO" id="GO:0030154">
    <property type="term" value="P:cell differentiation"/>
    <property type="evidence" value="ECO:0007669"/>
    <property type="project" value="UniProtKB-KW"/>
</dbReference>
<accession>A0AAQ3NPQ9</accession>
<reference evidence="7 8" key="1">
    <citation type="journal article" date="2023" name="Life. Sci Alliance">
        <title>Evolutionary insights into 3D genome organization and epigenetic landscape of Vigna mungo.</title>
        <authorList>
            <person name="Junaid A."/>
            <person name="Singh B."/>
            <person name="Bhatia S."/>
        </authorList>
    </citation>
    <scope>NUCLEOTIDE SEQUENCE [LARGE SCALE GENOMIC DNA]</scope>
    <source>
        <strain evidence="7">Urdbean</strain>
    </source>
</reference>
<dbReference type="PANTHER" id="PTHR34359">
    <property type="entry name" value="CLAVATA3/ESR (CLE)-RELATED PROTEIN 10"/>
    <property type="match status" value="1"/>
</dbReference>
<keyword evidence="8" id="KW-1185">Reference proteome</keyword>
<evidence type="ECO:0000256" key="2">
    <source>
        <dbReference type="ARBA" id="ARBA00022473"/>
    </source>
</evidence>
<dbReference type="PANTHER" id="PTHR34359:SF5">
    <property type="entry name" value="CLAVATA3_ESR (CLE)-RELATED PROTEIN 9"/>
    <property type="match status" value="1"/>
</dbReference>
<keyword evidence="2" id="KW-0217">Developmental protein</keyword>
<dbReference type="Proteomes" id="UP001374535">
    <property type="component" value="Chromosome 5"/>
</dbReference>
<evidence type="ECO:0000313" key="7">
    <source>
        <dbReference type="EMBL" id="WVZ12883.1"/>
    </source>
</evidence>
<feature type="region of interest" description="Disordered" evidence="5">
    <location>
        <begin position="109"/>
        <end position="131"/>
    </location>
</feature>
<proteinExistence type="inferred from homology"/>
<protein>
    <submittedName>
        <fullName evidence="7">Uncharacterized protein</fullName>
    </submittedName>
</protein>
<keyword evidence="6" id="KW-0812">Transmembrane</keyword>
<keyword evidence="6" id="KW-1133">Transmembrane helix</keyword>
<comment type="similarity">
    <text evidence="1">Belongs to the CLV3/ESR signal peptide family.</text>
</comment>
<keyword evidence="4" id="KW-0379">Hydroxylation</keyword>
<feature type="transmembrane region" description="Helical" evidence="6">
    <location>
        <begin position="42"/>
        <end position="65"/>
    </location>
</feature>
<evidence type="ECO:0000256" key="6">
    <source>
        <dbReference type="SAM" id="Phobius"/>
    </source>
</evidence>
<evidence type="ECO:0000256" key="3">
    <source>
        <dbReference type="ARBA" id="ARBA00022782"/>
    </source>
</evidence>
<dbReference type="AlphaFoldDB" id="A0AAQ3NPQ9"/>
<gene>
    <name evidence="7" type="ORF">V8G54_017413</name>
</gene>
<name>A0AAQ3NPQ9_VIGMU</name>
<organism evidence="7 8">
    <name type="scientific">Vigna mungo</name>
    <name type="common">Black gram</name>
    <name type="synonym">Phaseolus mungo</name>
    <dbReference type="NCBI Taxonomy" id="3915"/>
    <lineage>
        <taxon>Eukaryota</taxon>
        <taxon>Viridiplantae</taxon>
        <taxon>Streptophyta</taxon>
        <taxon>Embryophyta</taxon>
        <taxon>Tracheophyta</taxon>
        <taxon>Spermatophyta</taxon>
        <taxon>Magnoliopsida</taxon>
        <taxon>eudicotyledons</taxon>
        <taxon>Gunneridae</taxon>
        <taxon>Pentapetalae</taxon>
        <taxon>rosids</taxon>
        <taxon>fabids</taxon>
        <taxon>Fabales</taxon>
        <taxon>Fabaceae</taxon>
        <taxon>Papilionoideae</taxon>
        <taxon>50 kb inversion clade</taxon>
        <taxon>NPAAA clade</taxon>
        <taxon>indigoferoid/millettioid clade</taxon>
        <taxon>Phaseoleae</taxon>
        <taxon>Vigna</taxon>
    </lineage>
</organism>